<feature type="domain" description="VPS13-like middle region" evidence="7">
    <location>
        <begin position="1071"/>
        <end position="1878"/>
    </location>
</feature>
<dbReference type="Pfam" id="PF25033">
    <property type="entry name" value="VPS13_M"/>
    <property type="match status" value="1"/>
</dbReference>
<reference evidence="10 11" key="1">
    <citation type="submission" date="2024-04" db="EMBL/GenBank/DDBJ databases">
        <authorList>
            <person name="Rising A."/>
            <person name="Reimegard J."/>
            <person name="Sonavane S."/>
            <person name="Akerstrom W."/>
            <person name="Nylinder S."/>
            <person name="Hedman E."/>
            <person name="Kallberg Y."/>
        </authorList>
    </citation>
    <scope>NUCLEOTIDE SEQUENCE [LARGE SCALE GENOMIC DNA]</scope>
</reference>
<dbReference type="PANTHER" id="PTHR16166:SF93">
    <property type="entry name" value="INTERMEMBRANE LIPID TRANSFER PROTEIN VPS13"/>
    <property type="match status" value="1"/>
</dbReference>
<name>A0AAV1YPJ6_9ARAC</name>
<dbReference type="InterPro" id="IPR009543">
    <property type="entry name" value="VPS13_VAB"/>
</dbReference>
<dbReference type="Pfam" id="PF12624">
    <property type="entry name" value="VPS13_N"/>
    <property type="match status" value="1"/>
</dbReference>
<keyword evidence="4" id="KW-0175">Coiled coil</keyword>
<dbReference type="InterPro" id="IPR056748">
    <property type="entry name" value="VPS13-like_C"/>
</dbReference>
<feature type="coiled-coil region" evidence="4">
    <location>
        <begin position="101"/>
        <end position="128"/>
    </location>
</feature>
<accession>A0AAV1YPJ6</accession>
<dbReference type="PANTHER" id="PTHR16166">
    <property type="entry name" value="VACUOLAR PROTEIN SORTING-ASSOCIATED PROTEIN VPS13"/>
    <property type="match status" value="1"/>
</dbReference>
<feature type="region of interest" description="Disordered" evidence="5">
    <location>
        <begin position="1353"/>
        <end position="1376"/>
    </location>
</feature>
<dbReference type="EMBL" id="CAXIEN010000001">
    <property type="protein sequence ID" value="CAL1260772.1"/>
    <property type="molecule type" value="Genomic_DNA"/>
</dbReference>
<feature type="region of interest" description="Disordered" evidence="5">
    <location>
        <begin position="1529"/>
        <end position="1555"/>
    </location>
</feature>
<keyword evidence="2" id="KW-0813">Transport</keyword>
<proteinExistence type="inferred from homology"/>
<gene>
    <name evidence="10" type="ORF">LARSCL_LOCUS28</name>
</gene>
<evidence type="ECO:0000259" key="8">
    <source>
        <dbReference type="Pfam" id="PF25036"/>
    </source>
</evidence>
<evidence type="ECO:0000259" key="6">
    <source>
        <dbReference type="Pfam" id="PF12624"/>
    </source>
</evidence>
<evidence type="ECO:0008006" key="12">
    <source>
        <dbReference type="Google" id="ProtNLM"/>
    </source>
</evidence>
<comment type="caution">
    <text evidence="10">The sequence shown here is derived from an EMBL/GenBank/DDBJ whole genome shotgun (WGS) entry which is preliminary data.</text>
</comment>
<sequence length="3211" mass="360626">MVFESLVASLLNKFLGDYVQNFDSSQLKLGIWGGDVTLKHLDVKESALDDLDLPIKVVSGHLGKLVLKIPYKNIYTSPTVATIEGLFVVVVPNTGIKYDAEKEAKAAEAAKKAELQKLEETKAKLSEKGDGKDDKKDTFTEKLITQIIKNLQVKIKDIHLRYEDNFSDPQNPFSLGFTLHNLSFETTDEKWIPAIIQENVSIIHKLVILDSLSVYWNSRSELFHKLSSSDREVAMEKIIATSTFIPDDVNYMLGPINSKAQLILNSKPEGDGSGFKIPKIWLNVVMEEIAVGLSKLQYQDLIKLLESLDRMTIASLYRKYRPDVPKVGHAKEWWKFALDAVLEEDIRRKRRNWSWDHMKHHLDTCKKYREIYVLKLQGKKFTTEMTNQLNGYERDLDLFNITIVRKQAELEVLRSAKKEVKQTWGGWFGSFLTKDNLQENADDESTGKKIAKQIEEAMTPEEKQKLYEAIGYHEQPVITEYPKEFIENKLIFLLHNLTITLSDDTKSEPQVLKVTLKEVSAAVDQRPAAQAMSFDAKIESFIVKGVPSGKTVPTIVTSRQFSGTNQPLLNIWFETNPLDESCDQRLHLYAQPLEIAYDAITVNNLVEVFKPPEKAALQQLQATAMLKLEDLKEMSAFGLQYAIEQHKYLDLKVDAQPLFIVVPEKGVLEENSSLIVISLGNFKMNSHKRDPTSPSVRSLVKAGSTEEEVLSAMIDKAYDKFDISVRNVEILLTDSGDDWKEYIGKLDDPHHLLYPLSISIDFHQSIVTIDPRMPKMKIVGVLPLLEIAISDTQMFKLVKIGTSIPLPESEPSTEVVSGPTVSSAAAAADLVNVKVVRDIKKEAVKNIKAASSDSDDEDLVDQTKTTPVQSTDLDLKFEIHKFSFGISRSTNERDIDLLKLACHNFGAGLIMRTFDMTADIYLGGIALHHSEFTTPKGEPLKMISSVTNDSDEHLFSLSYLSVNKKAPDFETQYDSTLQTISANFRAIDFILHQEAILSLMDFSNSILSNIQPMADKPAAIEAPKEQNLVKKRMESEEKSAQKSSASKKKVLSQIIDLKLNAALESIRVVVCNKIYDLTDIRIEGMNASVTMQKSKTSVSASLKDVIVSDPSEGALYPQIITTVAGEVLDVKFTMFNNATEDENYFDMSAVDMSVSVSFGRMRIIFLNKFVSSLLLFLDHFQAAKDKVAEAGAAAAEIAKQNMEEVYEKSVRILLNIVIEAPVIITPQNSLSDNAIVADLGVLKILNKFMLGEKRNELGMPAIFEKMNLHLTNLQLFRAIVKPDTGNITAECLILEPVSFILNIIRNHSFGWHTEQPEMHISGELLAVKVTLSQDDYNTVMSVLSENLAETGAEKQSTTAVVPSEPSAESKSHTTSVTRTSEKTIVASDILGTKVHPRFKFDFVLQSVLISLCYGETPLTVGVCERKESCSMAEVEVRVLEAHAEMMTDSSMLAQVFLMDVLLDDTRITRKSGITRLMQRSTSDECGNMINVEFNQDSTGDKRIQTTVSSFSLVFCLDYIMMLQEFFAGSSSKPSDTTETSKQAVTTMPQSVSDDSLSQSGGATVIFLKIQKPDIVLVENIEDVDSNAIFLNNEVDLRVTMSGSSQAITGSIKDLTFYTACFNCDKRHETSAKILSPCDIDIQCNFREHSQHMDVMFRDLILHISPGTVHLLTNILSSIVSEPVVEESETKKVKEDFSNLWDEKSLKDSKYWFLETVVAEGALPEENDESIGVPAPTVHQQMLFTMRKVVITIEAGVGTRTVPMLLVESSFQADIRDWASNIYIGSSFSLEMSYYNEKIAVWEPLIEPIETSKGHRSWELMMEISKEPEALELTPEEEDSDEIVFEPPQMSIHVVAQDVLEMTVSKACLDVLTNLGQAFQEAVNKAVGKKPAEPFAPFHVNNYLGIPINIILSNGIFQILDESKDYSCVKLESGCPPLHLTFASSSNTANRLSILKKQDAKDETYFNIMINEEDMNIERKISVACTDKRFFQLPRITYPGNRWGFVISILSLYGSKFITFHSILQVHNHFSVPIDIYFMKPSLNELEWCCCAEPNKTEYIPLHAVYTSTSELFFKPKHLDASYTISLPPFVWRDLTDDPSTQKIVYCKDKKGPGKPFYMSIGGEAERIYYEETNRKTMASSLYKLNITPTVVLRNLLLYPINYSMQGVKEDYKLAEGESSDLWAVDLDKIGLEIRLNNYLDRNWSCFKVLKKEMDELSIWPFESPSSDKTLYLELGMHVQKVKGSYIMQLYAPFCMINKTGMMLTYRGEDDNIIYHPPEINPVLFSFKAKAFFAKKKASLKIGESEWTDKFSLDAVGSSGTVIAKTKDGRTYGIGVQIKLSQAGLTKMIIFTPYYLLVNNCDKEIEVMEINSSEEWIKIPSNECSRFWPKDTNKAQMVARYVGESQQTLPFSFKEVHRTLMSLKTKDGGIMVDCQIVQSSVIITFEDYVEGHAAAHLVNNLENIPLIFHQSNVTDEIRLDPGSSILFAWQNPLEKRILCWQCEETCGEHDLVKDGIGEITLKENFKAYWVSFLDGMQRVLMFTSDLALATAAQEAGELEQIEQEITVSLQGVGISLVNNDTKAEVLYMGMTSTGIIWEGRKKRSKRYKPLSVREGEIIEIAYQRYHNEVKVGKKTKPIVQLDAKIEVDFENMIMLKPLVRCLRRTYVYGLWLQYKTSPHQLQVHARINRLQIDNQLMDCVFPVVLAPVAPPKSVAAETEPKPFTELSVMLRKAEHSAVPQFKYCKILIQEFHIKLDQGFINSILLFFTADEAPEIDHVKILAIDKASAMSTLKYVAAVYSSQEKQLYFDNLHFSPLKVHISFSMTGGSTESNKPTQIHSDFLNLLLQSVGVTLTEIQDVIFKLDYFERRYVFMSQNQLISEATSHYVSQAVKQLYMLVLGLDVIGNPVGLLVGLGEGVTDLFYEPFQGAIQGPEEFAEGLALGVKSLFGHAIGGAAGAASRITGTLGKGIAALTLDKDYQKKRRQNISRRPQDFAHGIAQSGKGLFMGVFDGVTGIVTKPIEGAREGGVGGFFKGVGKGLIGVVTRPTAGVVDFASGSLDALKRATQVSDEVKRLRVPRFIKPDGIIRPYVKREAEGNKLLQEVEKGKYSNTDVYLAHVSIGDDKLFLLVTNNRVMYIEKGEIFGQWNTVWEYRFEELKEPPTVTEKGLRIMLQTPHRKGLFSKSVAGKLVHITDMEVSKWIADKITDAMRK</sequence>
<dbReference type="InterPro" id="IPR026847">
    <property type="entry name" value="VPS13"/>
</dbReference>
<feature type="domain" description="Chorein N-terminal" evidence="6">
    <location>
        <begin position="2"/>
        <end position="864"/>
    </location>
</feature>
<evidence type="ECO:0000256" key="4">
    <source>
        <dbReference type="SAM" id="Coils"/>
    </source>
</evidence>
<evidence type="ECO:0000256" key="1">
    <source>
        <dbReference type="ARBA" id="ARBA00006545"/>
    </source>
</evidence>
<evidence type="ECO:0000313" key="11">
    <source>
        <dbReference type="Proteomes" id="UP001497382"/>
    </source>
</evidence>
<dbReference type="Pfam" id="PF25036">
    <property type="entry name" value="VPS13_VAB"/>
    <property type="match status" value="1"/>
</dbReference>
<feature type="domain" description="Intermembrane lipid transfer protein VPS13-like C-terminal" evidence="9">
    <location>
        <begin position="3074"/>
        <end position="3194"/>
    </location>
</feature>
<dbReference type="GO" id="GO:0006623">
    <property type="term" value="P:protein targeting to vacuole"/>
    <property type="evidence" value="ECO:0007669"/>
    <property type="project" value="TreeGrafter"/>
</dbReference>
<protein>
    <recommendedName>
        <fullName evidence="12">Vacuolar protein sorting-associated protein</fullName>
    </recommendedName>
</protein>
<evidence type="ECO:0000313" key="10">
    <source>
        <dbReference type="EMBL" id="CAL1260772.1"/>
    </source>
</evidence>
<dbReference type="Proteomes" id="UP001497382">
    <property type="component" value="Unassembled WGS sequence"/>
</dbReference>
<organism evidence="10 11">
    <name type="scientific">Larinioides sclopetarius</name>
    <dbReference type="NCBI Taxonomy" id="280406"/>
    <lineage>
        <taxon>Eukaryota</taxon>
        <taxon>Metazoa</taxon>
        <taxon>Ecdysozoa</taxon>
        <taxon>Arthropoda</taxon>
        <taxon>Chelicerata</taxon>
        <taxon>Arachnida</taxon>
        <taxon>Araneae</taxon>
        <taxon>Araneomorphae</taxon>
        <taxon>Entelegynae</taxon>
        <taxon>Araneoidea</taxon>
        <taxon>Araneidae</taxon>
        <taxon>Larinioides</taxon>
    </lineage>
</organism>
<dbReference type="Pfam" id="PF25037">
    <property type="entry name" value="VPS13_C"/>
    <property type="match status" value="1"/>
</dbReference>
<evidence type="ECO:0000256" key="2">
    <source>
        <dbReference type="ARBA" id="ARBA00022448"/>
    </source>
</evidence>
<dbReference type="InterPro" id="IPR056747">
    <property type="entry name" value="VPS13-like_M"/>
</dbReference>
<keyword evidence="11" id="KW-1185">Reference proteome</keyword>
<dbReference type="GO" id="GO:0045053">
    <property type="term" value="P:protein retention in Golgi apparatus"/>
    <property type="evidence" value="ECO:0007669"/>
    <property type="project" value="TreeGrafter"/>
</dbReference>
<comment type="similarity">
    <text evidence="1">Belongs to the VPS13 family.</text>
</comment>
<dbReference type="InterPro" id="IPR026854">
    <property type="entry name" value="VPS13_N"/>
</dbReference>
<evidence type="ECO:0000256" key="3">
    <source>
        <dbReference type="ARBA" id="ARBA00023055"/>
    </source>
</evidence>
<evidence type="ECO:0000259" key="7">
    <source>
        <dbReference type="Pfam" id="PF25033"/>
    </source>
</evidence>
<keyword evidence="3" id="KW-0445">Lipid transport</keyword>
<evidence type="ECO:0000256" key="5">
    <source>
        <dbReference type="SAM" id="MobiDB-lite"/>
    </source>
</evidence>
<feature type="domain" description="Vacuolar protein sorting-associated protein 13 VPS13 adaptor binding" evidence="8">
    <location>
        <begin position="1961"/>
        <end position="2494"/>
    </location>
</feature>
<evidence type="ECO:0000259" key="9">
    <source>
        <dbReference type="Pfam" id="PF25037"/>
    </source>
</evidence>
<dbReference type="GO" id="GO:0006869">
    <property type="term" value="P:lipid transport"/>
    <property type="evidence" value="ECO:0007669"/>
    <property type="project" value="UniProtKB-KW"/>
</dbReference>